<dbReference type="Proteomes" id="UP000248333">
    <property type="component" value="Unassembled WGS sequence"/>
</dbReference>
<dbReference type="FunFam" id="3.40.50.720:FF:000084">
    <property type="entry name" value="Short-chain dehydrogenase reductase"/>
    <property type="match status" value="1"/>
</dbReference>
<dbReference type="PANTHER" id="PTHR43975:SF2">
    <property type="entry name" value="EG:BACR7A4.14 PROTEIN-RELATED"/>
    <property type="match status" value="1"/>
</dbReference>
<dbReference type="SUPFAM" id="SSF51735">
    <property type="entry name" value="NAD(P)-binding Rossmann-fold domains"/>
    <property type="match status" value="1"/>
</dbReference>
<dbReference type="InterPro" id="IPR036291">
    <property type="entry name" value="NAD(P)-bd_dom_sf"/>
</dbReference>
<proteinExistence type="predicted"/>
<accession>A0A318NB90</accession>
<organism evidence="2 3">
    <name type="scientific">Micromonospora arborensis</name>
    <dbReference type="NCBI Taxonomy" id="2116518"/>
    <lineage>
        <taxon>Bacteria</taxon>
        <taxon>Bacillati</taxon>
        <taxon>Actinomycetota</taxon>
        <taxon>Actinomycetes</taxon>
        <taxon>Micromonosporales</taxon>
        <taxon>Micromonosporaceae</taxon>
        <taxon>Micromonospora</taxon>
    </lineage>
</organism>
<dbReference type="OrthoDB" id="7064009at2"/>
<name>A0A318NB90_9ACTN</name>
<gene>
    <name evidence="2" type="ORF">C7C45_29670</name>
</gene>
<keyword evidence="3" id="KW-1185">Reference proteome</keyword>
<dbReference type="PRINTS" id="PR00081">
    <property type="entry name" value="GDHRDH"/>
</dbReference>
<dbReference type="PRINTS" id="PR00080">
    <property type="entry name" value="SDRFAMILY"/>
</dbReference>
<dbReference type="GO" id="GO:0016491">
    <property type="term" value="F:oxidoreductase activity"/>
    <property type="evidence" value="ECO:0007669"/>
    <property type="project" value="UniProtKB-KW"/>
</dbReference>
<dbReference type="CDD" id="cd05233">
    <property type="entry name" value="SDR_c"/>
    <property type="match status" value="1"/>
</dbReference>
<comment type="caution">
    <text evidence="2">The sequence shown here is derived from an EMBL/GenBank/DDBJ whole genome shotgun (WGS) entry which is preliminary data.</text>
</comment>
<dbReference type="RefSeq" id="WP_110567633.1">
    <property type="nucleotide sequence ID" value="NZ_JBFAPR010000045.1"/>
</dbReference>
<reference evidence="2 3" key="1">
    <citation type="submission" date="2018-03" db="EMBL/GenBank/DDBJ databases">
        <title>Bioinformatic expansion and discovery of thiopeptide antibiotics.</title>
        <authorList>
            <person name="Schwalen C.J."/>
            <person name="Hudson G.A."/>
            <person name="Mitchell D.A."/>
        </authorList>
    </citation>
    <scope>NUCLEOTIDE SEQUENCE [LARGE SCALE GENOMIC DNA]</scope>
    <source>
        <strain evidence="2 3">NRRL 8041</strain>
    </source>
</reference>
<dbReference type="AlphaFoldDB" id="A0A318NB90"/>
<dbReference type="InterPro" id="IPR002347">
    <property type="entry name" value="SDR_fam"/>
</dbReference>
<dbReference type="EMBL" id="PYBV01000048">
    <property type="protein sequence ID" value="PYC64818.1"/>
    <property type="molecule type" value="Genomic_DNA"/>
</dbReference>
<evidence type="ECO:0000256" key="1">
    <source>
        <dbReference type="ARBA" id="ARBA00023002"/>
    </source>
</evidence>
<keyword evidence="1" id="KW-0560">Oxidoreductase</keyword>
<dbReference type="Gene3D" id="3.40.50.720">
    <property type="entry name" value="NAD(P)-binding Rossmann-like Domain"/>
    <property type="match status" value="1"/>
</dbReference>
<evidence type="ECO:0000313" key="2">
    <source>
        <dbReference type="EMBL" id="PYC64818.1"/>
    </source>
</evidence>
<evidence type="ECO:0000313" key="3">
    <source>
        <dbReference type="Proteomes" id="UP000248333"/>
    </source>
</evidence>
<dbReference type="PANTHER" id="PTHR43975">
    <property type="entry name" value="ZGC:101858"/>
    <property type="match status" value="1"/>
</dbReference>
<sequence>MNDSSARTDRANRPRGVVVTGGGTGIGRATAHAFADRGDRVLVVGRSESTLAETAKHRDGISVLPIDVTDPAAPDVIVETALRECGRLDVLVNNAATAGFATLEELDPASVRAEVATNLLAPILLTQRAVAPLAATGGTVVNISSAGSLGLRAMPGSSVYAATKVGLDASTRTWAVELAPRGIRVVAIAPGLVDTEVAVRAGMSREAYDEFLASMLPRIPSGRVGVPEDIAWWVVALTEPGAGYANGMVLAVDGALSVT</sequence>
<dbReference type="Pfam" id="PF13561">
    <property type="entry name" value="adh_short_C2"/>
    <property type="match status" value="1"/>
</dbReference>
<protein>
    <submittedName>
        <fullName evidence="2">Ketoreductase</fullName>
    </submittedName>
</protein>